<protein>
    <submittedName>
        <fullName evidence="1">Uncharacterized protein</fullName>
    </submittedName>
</protein>
<reference evidence="2 4" key="3">
    <citation type="submission" date="2017-09" db="EMBL/GenBank/DDBJ databases">
        <title>Streptomyces genome completion.</title>
        <authorList>
            <person name="Lee N."/>
            <person name="Cho B.-K."/>
        </authorList>
    </citation>
    <scope>NUCLEOTIDE SEQUENCE [LARGE SCALE GENOMIC DNA]</scope>
    <source>
        <strain evidence="2 4">ATCC 14899</strain>
    </source>
</reference>
<reference evidence="1 3" key="2">
    <citation type="journal article" date="2016" name="Appl. Microbiol. Biotechnol.">
        <title>Exploiting the genome sequence of Streptomyces nodosus for enhanced antibiotic production.</title>
        <authorList>
            <person name="Sweeney P."/>
            <person name="Murphy C.D."/>
            <person name="Caffrey P."/>
        </authorList>
    </citation>
    <scope>NUCLEOTIDE SEQUENCE [LARGE SCALE GENOMIC DNA]</scope>
    <source>
        <strain evidence="1 3">ATCC 14899</strain>
    </source>
</reference>
<sequence>MTIEQHLATIDLLCARAFPARRGGVGVDGGGPGFHVVALVSSLGLGTGDGAERERAAEDLDAWREAVSRRLDDRWGPRQHYGPLTAQVRRARGEEIPEPWATLGDLVHELSLWQADSSGRWVALGVAERDDTDEIRLLAAVTDRDPP</sequence>
<reference evidence="3" key="1">
    <citation type="submission" date="2014-09" db="EMBL/GenBank/DDBJ databases">
        <title>Sequence of the Streptomyces nodosus genome.</title>
        <authorList>
            <person name="Sweeney P."/>
            <person name="Stephens N."/>
            <person name="Murphy C."/>
            <person name="Caffrey P."/>
        </authorList>
    </citation>
    <scope>NUCLEOTIDE SEQUENCE [LARGE SCALE GENOMIC DNA]</scope>
    <source>
        <strain evidence="3">ATCC 14899</strain>
    </source>
</reference>
<evidence type="ECO:0000313" key="1">
    <source>
        <dbReference type="EMBL" id="AJE39562.1"/>
    </source>
</evidence>
<dbReference type="STRING" id="40318.SNOD_05650"/>
<dbReference type="EMBL" id="CP009313">
    <property type="protein sequence ID" value="AJE39562.1"/>
    <property type="molecule type" value="Genomic_DNA"/>
</dbReference>
<accession>A0A0B5DHS9</accession>
<name>A0A0B5DHS9_9ACTN</name>
<dbReference type="Proteomes" id="UP000325763">
    <property type="component" value="Chromosome"/>
</dbReference>
<evidence type="ECO:0000313" key="3">
    <source>
        <dbReference type="Proteomes" id="UP000031526"/>
    </source>
</evidence>
<dbReference type="Proteomes" id="UP000031526">
    <property type="component" value="Chromosome"/>
</dbReference>
<dbReference type="KEGG" id="snq:CP978_05985"/>
<dbReference type="RefSeq" id="WP_043438190.1">
    <property type="nucleotide sequence ID" value="NZ_CP009313.1"/>
</dbReference>
<dbReference type="HOGENOM" id="CLU_130437_0_0_11"/>
<organism evidence="1 3">
    <name type="scientific">Streptomyces nodosus</name>
    <dbReference type="NCBI Taxonomy" id="40318"/>
    <lineage>
        <taxon>Bacteria</taxon>
        <taxon>Bacillati</taxon>
        <taxon>Actinomycetota</taxon>
        <taxon>Actinomycetes</taxon>
        <taxon>Kitasatosporales</taxon>
        <taxon>Streptomycetaceae</taxon>
        <taxon>Streptomyces</taxon>
    </lineage>
</organism>
<proteinExistence type="predicted"/>
<dbReference type="OrthoDB" id="3478947at2"/>
<dbReference type="AlphaFoldDB" id="A0A0B5DHS9"/>
<evidence type="ECO:0000313" key="4">
    <source>
        <dbReference type="Proteomes" id="UP000325763"/>
    </source>
</evidence>
<gene>
    <name evidence="2" type="ORF">CP978_05985</name>
    <name evidence="1" type="ORF">SNOD_05650</name>
</gene>
<dbReference type="EMBL" id="CP023747">
    <property type="protein sequence ID" value="QEV38145.1"/>
    <property type="molecule type" value="Genomic_DNA"/>
</dbReference>
<keyword evidence="3" id="KW-1185">Reference proteome</keyword>
<evidence type="ECO:0000313" key="2">
    <source>
        <dbReference type="EMBL" id="QEV38145.1"/>
    </source>
</evidence>